<reference evidence="2 3" key="1">
    <citation type="submission" date="2011-12" db="EMBL/GenBank/DDBJ databases">
        <title>The complete genome of Niastella koreensis GR20-10.</title>
        <authorList>
            <consortium name="US DOE Joint Genome Institute (JGI-PGF)"/>
            <person name="Lucas S."/>
            <person name="Han J."/>
            <person name="Lapidus A."/>
            <person name="Bruce D."/>
            <person name="Goodwin L."/>
            <person name="Pitluck S."/>
            <person name="Peters L."/>
            <person name="Kyrpides N."/>
            <person name="Mavromatis K."/>
            <person name="Ivanova N."/>
            <person name="Mikhailova N."/>
            <person name="Davenport K."/>
            <person name="Saunders E."/>
            <person name="Detter J.C."/>
            <person name="Tapia R."/>
            <person name="Han C."/>
            <person name="Land M."/>
            <person name="Hauser L."/>
            <person name="Markowitz V."/>
            <person name="Cheng J.-F."/>
            <person name="Hugenholtz P."/>
            <person name="Woyke T."/>
            <person name="Wu D."/>
            <person name="Tindall B."/>
            <person name="Pomrenke H."/>
            <person name="Brambilla E."/>
            <person name="Klenk H.-P."/>
            <person name="Eisen J.A."/>
        </authorList>
    </citation>
    <scope>NUCLEOTIDE SEQUENCE [LARGE SCALE GENOMIC DNA]</scope>
    <source>
        <strain evidence="3">DSM 17620 / KACC 11465 / NBRC 106392 / GR20-10</strain>
    </source>
</reference>
<evidence type="ECO:0000313" key="2">
    <source>
        <dbReference type="EMBL" id="AEW02404.1"/>
    </source>
</evidence>
<keyword evidence="1" id="KW-0472">Membrane</keyword>
<keyword evidence="1" id="KW-1133">Transmembrane helix</keyword>
<name>G8TA32_NIAKG</name>
<feature type="transmembrane region" description="Helical" evidence="1">
    <location>
        <begin position="12"/>
        <end position="32"/>
    </location>
</feature>
<organism evidence="2 3">
    <name type="scientific">Niastella koreensis (strain DSM 17620 / KACC 11465 / NBRC 106392 / GR20-10)</name>
    <dbReference type="NCBI Taxonomy" id="700598"/>
    <lineage>
        <taxon>Bacteria</taxon>
        <taxon>Pseudomonadati</taxon>
        <taxon>Bacteroidota</taxon>
        <taxon>Chitinophagia</taxon>
        <taxon>Chitinophagales</taxon>
        <taxon>Chitinophagaceae</taxon>
        <taxon>Niastella</taxon>
    </lineage>
</organism>
<sequence length="35" mass="3863">MKLSPKGLGKRLGLHIIIPVVYALALLAIFIFNKN</sequence>
<dbReference type="EMBL" id="CP003178">
    <property type="protein sequence ID" value="AEW02404.1"/>
    <property type="molecule type" value="Genomic_DNA"/>
</dbReference>
<gene>
    <name evidence="2" type="ordered locus">Niako_6179</name>
</gene>
<evidence type="ECO:0000313" key="3">
    <source>
        <dbReference type="Proteomes" id="UP000005438"/>
    </source>
</evidence>
<dbReference type="KEGG" id="nko:Niako_6179"/>
<proteinExistence type="predicted"/>
<dbReference type="AlphaFoldDB" id="G8TA32"/>
<evidence type="ECO:0000256" key="1">
    <source>
        <dbReference type="SAM" id="Phobius"/>
    </source>
</evidence>
<protein>
    <submittedName>
        <fullName evidence="2">Uncharacterized protein</fullName>
    </submittedName>
</protein>
<keyword evidence="1" id="KW-0812">Transmembrane</keyword>
<dbReference type="Proteomes" id="UP000005438">
    <property type="component" value="Chromosome"/>
</dbReference>
<dbReference type="HOGENOM" id="CLU_3366054_0_0_10"/>
<accession>G8TA32</accession>